<keyword evidence="2" id="KW-0802">TPR repeat</keyword>
<dbReference type="PROSITE" id="PS50005">
    <property type="entry name" value="TPR"/>
    <property type="match status" value="1"/>
</dbReference>
<protein>
    <submittedName>
        <fullName evidence="5">TPR repeat</fullName>
    </submittedName>
</protein>
<reference evidence="5" key="1">
    <citation type="submission" date="2005-08" db="EMBL/GenBank/DDBJ databases">
        <title>Complete sequence of Chlorobium chlorochromatii CaD3.</title>
        <authorList>
            <person name="Copeland A."/>
            <person name="Lucas S."/>
            <person name="Lapidus A."/>
            <person name="Barry K."/>
            <person name="Detter J.C."/>
            <person name="Glavina T."/>
            <person name="Hammon N."/>
            <person name="Israni S."/>
            <person name="Pitluck S."/>
            <person name="Bryant D."/>
            <person name="Schmutz J."/>
            <person name="Larimer F."/>
            <person name="Land M."/>
            <person name="Kyrpides N."/>
            <person name="Ivanova N."/>
            <person name="Richardson P."/>
        </authorList>
    </citation>
    <scope>NUCLEOTIDE SEQUENCE [LARGE SCALE GENOMIC DNA]</scope>
    <source>
        <strain evidence="5">CaD3</strain>
    </source>
</reference>
<keyword evidence="1" id="KW-0732">Signal</keyword>
<evidence type="ECO:0000256" key="2">
    <source>
        <dbReference type="PROSITE-ProRule" id="PRU00339"/>
    </source>
</evidence>
<feature type="repeat" description="TPR" evidence="2">
    <location>
        <begin position="207"/>
        <end position="240"/>
    </location>
</feature>
<accession>Q3APB3</accession>
<dbReference type="KEGG" id="cch:Cag_1912"/>
<feature type="domain" description="Outer membrane lipoprotein BamD-like" evidence="4">
    <location>
        <begin position="170"/>
        <end position="250"/>
    </location>
</feature>
<dbReference type="InterPro" id="IPR011990">
    <property type="entry name" value="TPR-like_helical_dom_sf"/>
</dbReference>
<dbReference type="SMART" id="SM00028">
    <property type="entry name" value="TPR"/>
    <property type="match status" value="3"/>
</dbReference>
<proteinExistence type="predicted"/>
<dbReference type="SUPFAM" id="SSF48452">
    <property type="entry name" value="TPR-like"/>
    <property type="match status" value="1"/>
</dbReference>
<dbReference type="NCBIfam" id="TIGR02795">
    <property type="entry name" value="tol_pal_ybgF"/>
    <property type="match status" value="1"/>
</dbReference>
<evidence type="ECO:0000313" key="5">
    <source>
        <dbReference type="EMBL" id="ABB29162.1"/>
    </source>
</evidence>
<dbReference type="Pfam" id="PF13525">
    <property type="entry name" value="YfiO"/>
    <property type="match status" value="1"/>
</dbReference>
<dbReference type="InterPro" id="IPR039565">
    <property type="entry name" value="BamD-like"/>
</dbReference>
<dbReference type="InterPro" id="IPR019734">
    <property type="entry name" value="TPR_rpt"/>
</dbReference>
<organism evidence="5">
    <name type="scientific">Chlorobium chlorochromatii (strain CaD3)</name>
    <dbReference type="NCBI Taxonomy" id="340177"/>
    <lineage>
        <taxon>Bacteria</taxon>
        <taxon>Pseudomonadati</taxon>
        <taxon>Chlorobiota</taxon>
        <taxon>Chlorobiia</taxon>
        <taxon>Chlorobiales</taxon>
        <taxon>Chlorobiaceae</taxon>
        <taxon>Chlorobium/Pelodictyon group</taxon>
        <taxon>Chlorobium</taxon>
    </lineage>
</organism>
<keyword evidence="3" id="KW-0175">Coiled coil</keyword>
<dbReference type="Gene3D" id="1.25.40.10">
    <property type="entry name" value="Tetratricopeptide repeat domain"/>
    <property type="match status" value="1"/>
</dbReference>
<dbReference type="InterPro" id="IPR014162">
    <property type="entry name" value="CpoB_C"/>
</dbReference>
<dbReference type="HOGENOM" id="CLU_044315_3_0_10"/>
<evidence type="ECO:0000256" key="3">
    <source>
        <dbReference type="SAM" id="Coils"/>
    </source>
</evidence>
<dbReference type="AlphaFoldDB" id="Q3APB3"/>
<dbReference type="eggNOG" id="COG1729">
    <property type="taxonomic scope" value="Bacteria"/>
</dbReference>
<sequence length="287" mass="31705">MKKHILPFLALPFVLLNACASKQELNVVQYDVTRLKSEASNLKNEAQAIKSQTAVSYADMQQVRNDIARLNGSLEEVSHRITEQTNKNNNVFKRLGTEDSLLVHQLSGLETKAAVLEKKLATLDSRLLALEGIVGTGTEALRKDSVATTSIKPAVASTLAVEPTPATVNDASMFQEGVTLFGKKNYGAARQTFMALIKRFPTSLLVGDAQFYIADSFFSEKRYEQAIVEYQEVIAKYPKNSKRPAALYRQARSFELIGDVANAKTRYKDVVNVYPTSPEAALAKKKL</sequence>
<evidence type="ECO:0000256" key="1">
    <source>
        <dbReference type="ARBA" id="ARBA00022729"/>
    </source>
</evidence>
<evidence type="ECO:0000259" key="4">
    <source>
        <dbReference type="Pfam" id="PF13525"/>
    </source>
</evidence>
<name>Q3APB3_CHLCH</name>
<gene>
    <name evidence="5" type="ordered locus">Cag_1912</name>
</gene>
<feature type="coiled-coil region" evidence="3">
    <location>
        <begin position="25"/>
        <end position="80"/>
    </location>
</feature>
<dbReference type="Gene3D" id="1.10.287.1490">
    <property type="match status" value="1"/>
</dbReference>
<dbReference type="STRING" id="340177.Cag_1912"/>
<dbReference type="EMBL" id="CP000108">
    <property type="protein sequence ID" value="ABB29162.1"/>
    <property type="molecule type" value="Genomic_DNA"/>
</dbReference>
<dbReference type="OrthoDB" id="9814448at2"/>